<gene>
    <name evidence="2" type="ORF">GPZ80_09365</name>
</gene>
<dbReference type="RefSeq" id="WP_187219896.1">
    <property type="nucleotide sequence ID" value="NZ_JABVED010000004.1"/>
</dbReference>
<evidence type="ECO:0000313" key="3">
    <source>
        <dbReference type="Proteomes" id="UP000734823"/>
    </source>
</evidence>
<name>A0ABR7L3W4_9PSEU</name>
<dbReference type="Pfam" id="PF00668">
    <property type="entry name" value="Condensation"/>
    <property type="match status" value="1"/>
</dbReference>
<dbReference type="InterPro" id="IPR023213">
    <property type="entry name" value="CAT-like_dom_sf"/>
</dbReference>
<protein>
    <recommendedName>
        <fullName evidence="1">Condensation domain-containing protein</fullName>
    </recommendedName>
</protein>
<keyword evidence="3" id="KW-1185">Reference proteome</keyword>
<dbReference type="PANTHER" id="PTHR45527:SF1">
    <property type="entry name" value="FATTY ACID SYNTHASE"/>
    <property type="match status" value="1"/>
</dbReference>
<evidence type="ECO:0000259" key="1">
    <source>
        <dbReference type="Pfam" id="PF00668"/>
    </source>
</evidence>
<accession>A0ABR7L3W4</accession>
<reference evidence="2 3" key="1">
    <citation type="submission" date="2020-06" db="EMBL/GenBank/DDBJ databases">
        <title>Actinokineospora xiongansis sp. nov., isolated from soil of Baiyangdian.</title>
        <authorList>
            <person name="Zhang X."/>
        </authorList>
    </citation>
    <scope>NUCLEOTIDE SEQUENCE [LARGE SCALE GENOMIC DNA]</scope>
    <source>
        <strain evidence="2 3">HBU206404</strain>
    </source>
</reference>
<feature type="domain" description="Condensation" evidence="1">
    <location>
        <begin position="41"/>
        <end position="384"/>
    </location>
</feature>
<dbReference type="Gene3D" id="3.30.559.10">
    <property type="entry name" value="Chloramphenicol acetyltransferase-like domain"/>
    <property type="match status" value="1"/>
</dbReference>
<evidence type="ECO:0000313" key="2">
    <source>
        <dbReference type="EMBL" id="MBC6447376.1"/>
    </source>
</evidence>
<dbReference type="SUPFAM" id="SSF52777">
    <property type="entry name" value="CoA-dependent acyltransferases"/>
    <property type="match status" value="2"/>
</dbReference>
<dbReference type="PANTHER" id="PTHR45527">
    <property type="entry name" value="NONRIBOSOMAL PEPTIDE SYNTHETASE"/>
    <property type="match status" value="1"/>
</dbReference>
<dbReference type="Gene3D" id="3.30.559.30">
    <property type="entry name" value="Nonribosomal peptide synthetase, condensation domain"/>
    <property type="match status" value="1"/>
</dbReference>
<dbReference type="Proteomes" id="UP000734823">
    <property type="component" value="Unassembled WGS sequence"/>
</dbReference>
<comment type="caution">
    <text evidence="2">The sequence shown here is derived from an EMBL/GenBank/DDBJ whole genome shotgun (WGS) entry which is preliminary data.</text>
</comment>
<dbReference type="EMBL" id="JABVED010000004">
    <property type="protein sequence ID" value="MBC6447376.1"/>
    <property type="molecule type" value="Genomic_DNA"/>
</dbReference>
<proteinExistence type="predicted"/>
<dbReference type="InterPro" id="IPR001242">
    <property type="entry name" value="Condensation_dom"/>
</dbReference>
<organism evidence="2 3">
    <name type="scientific">Actinokineospora xionganensis</name>
    <dbReference type="NCBI Taxonomy" id="2684470"/>
    <lineage>
        <taxon>Bacteria</taxon>
        <taxon>Bacillati</taxon>
        <taxon>Actinomycetota</taxon>
        <taxon>Actinomycetes</taxon>
        <taxon>Pseudonocardiales</taxon>
        <taxon>Pseudonocardiaceae</taxon>
        <taxon>Actinokineospora</taxon>
    </lineage>
</organism>
<sequence>MFIEAPLSNGQLYSLREIESCPPASLADANLPATWDLRGWSAERVDTALRELVERHEALRTSYHLRDGVPVQRVHARVDPPIERVDRAVTDFGDPDRTTTDLLGEAIPMTGGLCWRGVLVSTDGAPMFLSLSFSHLILDVWSTMELAARFRALAAGEPVEPGPAPVELAHGRRSELARSRQAGAERYWRRVLADETLPRFPCPSAGEESRRIQATLFSHRLGGAAAAAAKRLGVTPPAVLLALVAAGLSKHTGADRIALSVMSSNRFSEEHRKAVGTLNQLIPVVAAVDPGATLGEHVTRLHWACAKAYRHAGYDIDRVTALAPAGARGFSTLFPCWFNYLRLDGVASDPADETPAVLEWSPTPRQYGQPFDVRVTVRDGRTALAVRTDPDLVPAAALTDLLRTVALGAHRAATEPDSTVRELLSAVGTGVPQPLFPVLPDRPNP</sequence>